<evidence type="ECO:0000256" key="7">
    <source>
        <dbReference type="ARBA" id="ARBA00022989"/>
    </source>
</evidence>
<evidence type="ECO:0000256" key="3">
    <source>
        <dbReference type="ARBA" id="ARBA00022448"/>
    </source>
</evidence>
<evidence type="ECO:0000256" key="1">
    <source>
        <dbReference type="ARBA" id="ARBA00004651"/>
    </source>
</evidence>
<dbReference type="RefSeq" id="WP_380793483.1">
    <property type="nucleotide sequence ID" value="NZ_JBHRVU010000004.1"/>
</dbReference>
<dbReference type="PANTHER" id="PTHR30413">
    <property type="entry name" value="INNER MEMBRANE TRANSPORT PERMEASE"/>
    <property type="match status" value="1"/>
</dbReference>
<evidence type="ECO:0000256" key="5">
    <source>
        <dbReference type="ARBA" id="ARBA00022597"/>
    </source>
</evidence>
<feature type="transmembrane region" description="Helical" evidence="10">
    <location>
        <begin position="184"/>
        <end position="202"/>
    </location>
</feature>
<evidence type="ECO:0000259" key="11">
    <source>
        <dbReference type="Pfam" id="PF01061"/>
    </source>
</evidence>
<evidence type="ECO:0000256" key="2">
    <source>
        <dbReference type="ARBA" id="ARBA00007783"/>
    </source>
</evidence>
<evidence type="ECO:0000256" key="9">
    <source>
        <dbReference type="ARBA" id="ARBA00023136"/>
    </source>
</evidence>
<sequence length="268" mass="29809">MSAGEQADVQTLRKGLAVQARVISALLRREMMTRYGRHNIGFLWLFVEPMIFTLGVTTLWAMTKSVHGSDLPIAAFAVTGYSSVLVWRNMPSRLVGAIEPNLSLMYHRNVKVLDIFLSRLVLEIAGVATSFVVLTLFFASLGWLSLPEDVLKVAEGWGMLAWFGSSLAMFLGALSHRIELIDKFWHPCAYLLFPLSGAAFLVDSLPPDMQNIVLWLPMVHGIECVRDGFFGSHFTPHYDLGYVALVCTILTGLALIQIRAVEKDLIPQ</sequence>
<dbReference type="EMBL" id="JBHRVU010000004">
    <property type="protein sequence ID" value="MFC3440451.1"/>
    <property type="molecule type" value="Genomic_DNA"/>
</dbReference>
<dbReference type="Proteomes" id="UP001595681">
    <property type="component" value="Unassembled WGS sequence"/>
</dbReference>
<dbReference type="PANTHER" id="PTHR30413:SF10">
    <property type="entry name" value="CAPSULE POLYSACCHARIDE EXPORT INNER-MEMBRANE PROTEIN CTRC"/>
    <property type="match status" value="1"/>
</dbReference>
<comment type="caution">
    <text evidence="12">The sequence shown here is derived from an EMBL/GenBank/DDBJ whole genome shotgun (WGS) entry which is preliminary data.</text>
</comment>
<dbReference type="InterPro" id="IPR013525">
    <property type="entry name" value="ABC2_TM"/>
</dbReference>
<feature type="transmembrane region" description="Helical" evidence="10">
    <location>
        <begin position="156"/>
        <end position="175"/>
    </location>
</feature>
<feature type="transmembrane region" description="Helical" evidence="10">
    <location>
        <begin position="240"/>
        <end position="258"/>
    </location>
</feature>
<organism evidence="12 13">
    <name type="scientific">Sphingobium rhizovicinum</name>
    <dbReference type="NCBI Taxonomy" id="432308"/>
    <lineage>
        <taxon>Bacteria</taxon>
        <taxon>Pseudomonadati</taxon>
        <taxon>Pseudomonadota</taxon>
        <taxon>Alphaproteobacteria</taxon>
        <taxon>Sphingomonadales</taxon>
        <taxon>Sphingomonadaceae</taxon>
        <taxon>Sphingobium</taxon>
    </lineage>
</organism>
<gene>
    <name evidence="12" type="ORF">ACFOKF_04415</name>
</gene>
<dbReference type="InterPro" id="IPR000412">
    <property type="entry name" value="ABC_2_transport"/>
</dbReference>
<evidence type="ECO:0000256" key="8">
    <source>
        <dbReference type="ARBA" id="ARBA00023047"/>
    </source>
</evidence>
<keyword evidence="3" id="KW-0813">Transport</keyword>
<keyword evidence="8" id="KW-0625">Polysaccharide transport</keyword>
<evidence type="ECO:0000256" key="6">
    <source>
        <dbReference type="ARBA" id="ARBA00022692"/>
    </source>
</evidence>
<evidence type="ECO:0000313" key="13">
    <source>
        <dbReference type="Proteomes" id="UP001595681"/>
    </source>
</evidence>
<comment type="subcellular location">
    <subcellularLocation>
        <location evidence="1">Cell membrane</location>
        <topology evidence="1">Multi-pass membrane protein</topology>
    </subcellularLocation>
</comment>
<feature type="transmembrane region" description="Helical" evidence="10">
    <location>
        <begin position="69"/>
        <end position="87"/>
    </location>
</feature>
<keyword evidence="9 10" id="KW-0472">Membrane</keyword>
<accession>A0ABV7NAD1</accession>
<keyword evidence="7 10" id="KW-1133">Transmembrane helix</keyword>
<dbReference type="Pfam" id="PF01061">
    <property type="entry name" value="ABC2_membrane"/>
    <property type="match status" value="1"/>
</dbReference>
<keyword evidence="4" id="KW-1003">Cell membrane</keyword>
<feature type="transmembrane region" description="Helical" evidence="10">
    <location>
        <begin position="41"/>
        <end position="63"/>
    </location>
</feature>
<keyword evidence="13" id="KW-1185">Reference proteome</keyword>
<proteinExistence type="inferred from homology"/>
<evidence type="ECO:0000256" key="4">
    <source>
        <dbReference type="ARBA" id="ARBA00022475"/>
    </source>
</evidence>
<protein>
    <submittedName>
        <fullName evidence="12">ABC transporter permease</fullName>
    </submittedName>
</protein>
<evidence type="ECO:0000256" key="10">
    <source>
        <dbReference type="SAM" id="Phobius"/>
    </source>
</evidence>
<evidence type="ECO:0000313" key="12">
    <source>
        <dbReference type="EMBL" id="MFC3440451.1"/>
    </source>
</evidence>
<reference evidence="13" key="1">
    <citation type="journal article" date="2019" name="Int. J. Syst. Evol. Microbiol.">
        <title>The Global Catalogue of Microorganisms (GCM) 10K type strain sequencing project: providing services to taxonomists for standard genome sequencing and annotation.</title>
        <authorList>
            <consortium name="The Broad Institute Genomics Platform"/>
            <consortium name="The Broad Institute Genome Sequencing Center for Infectious Disease"/>
            <person name="Wu L."/>
            <person name="Ma J."/>
        </authorList>
    </citation>
    <scope>NUCLEOTIDE SEQUENCE [LARGE SCALE GENOMIC DNA]</scope>
    <source>
        <strain evidence="13">CCM 7491</strain>
    </source>
</reference>
<name>A0ABV7NAD1_9SPHN</name>
<keyword evidence="6 10" id="KW-0812">Transmembrane</keyword>
<dbReference type="PRINTS" id="PR00164">
    <property type="entry name" value="ABC2TRNSPORT"/>
</dbReference>
<feature type="domain" description="ABC-2 type transporter transmembrane" evidence="11">
    <location>
        <begin position="23"/>
        <end position="230"/>
    </location>
</feature>
<keyword evidence="5" id="KW-0762">Sugar transport</keyword>
<comment type="similarity">
    <text evidence="2">Belongs to the ABC-2 integral membrane protein family.</text>
</comment>
<feature type="transmembrane region" description="Helical" evidence="10">
    <location>
        <begin position="120"/>
        <end position="144"/>
    </location>
</feature>